<proteinExistence type="predicted"/>
<feature type="transmembrane region" description="Helical" evidence="6">
    <location>
        <begin position="294"/>
        <end position="315"/>
    </location>
</feature>
<gene>
    <name evidence="7" type="ORF">KFE25_013962</name>
</gene>
<feature type="transmembrane region" description="Helical" evidence="6">
    <location>
        <begin position="391"/>
        <end position="408"/>
    </location>
</feature>
<dbReference type="PANTHER" id="PTHR10231">
    <property type="entry name" value="NUCLEOTIDE-SUGAR TRANSMEMBRANE TRANSPORTER"/>
    <property type="match status" value="1"/>
</dbReference>
<accession>A0A8J5X8T3</accession>
<keyword evidence="8" id="KW-1185">Reference proteome</keyword>
<feature type="transmembrane region" description="Helical" evidence="6">
    <location>
        <begin position="151"/>
        <end position="169"/>
    </location>
</feature>
<evidence type="ECO:0008006" key="9">
    <source>
        <dbReference type="Google" id="ProtNLM"/>
    </source>
</evidence>
<dbReference type="SUPFAM" id="SSF103481">
    <property type="entry name" value="Multidrug resistance efflux transporter EmrE"/>
    <property type="match status" value="1"/>
</dbReference>
<dbReference type="Gene3D" id="1.10.3730.20">
    <property type="match status" value="1"/>
</dbReference>
<sequence>MFAVRGGAESVPLMRPDHTPPLSRPLASGQPAPSPFAAEREWPAPFDEDTGRRAAQERASASACERADVCTTSALLLVLVCSQNALYSLMRRYAMGIRNSRASDSSVLAAQEAIKLVVALHMLRRDATLATGAAERGSAAPASLCRHSGKMIVPAAIFLMMNVLGFVALRNIPAGMFAVLQQCKIVTTAVLSRAMLGRRLSWAKWRALLLLLAGVALITHEEHALRAATLVAAGADGRAPPSPLAAAARLTHAPPGAAAQSDVTSGSPDPALSGGAHAALASGGIDVERGQGSLVLGVSSVLLETLLSGFATVYFERVVKSTPLSIWHRNVQLAGWSLCVFVPMALLDAPRPGAPLAHWGLMEVANSGIGAAGGILVALCIVRFDSIVKSIAVAASIVLTAVSSSALLGGPMTLPIAIASAVVIIATANYTFSPA</sequence>
<keyword evidence="2 6" id="KW-0812">Transmembrane</keyword>
<reference evidence="7" key="1">
    <citation type="submission" date="2021-05" db="EMBL/GenBank/DDBJ databases">
        <title>The genome of the haptophyte Pavlova lutheri (Diacronema luteri, Pavlovales) - a model for lipid biosynthesis in eukaryotic algae.</title>
        <authorList>
            <person name="Hulatt C.J."/>
            <person name="Posewitz M.C."/>
        </authorList>
    </citation>
    <scope>NUCLEOTIDE SEQUENCE</scope>
    <source>
        <strain evidence="7">NIVA-4/92</strain>
    </source>
</reference>
<evidence type="ECO:0000256" key="3">
    <source>
        <dbReference type="ARBA" id="ARBA00022989"/>
    </source>
</evidence>
<evidence type="ECO:0000256" key="1">
    <source>
        <dbReference type="ARBA" id="ARBA00004141"/>
    </source>
</evidence>
<evidence type="ECO:0000256" key="2">
    <source>
        <dbReference type="ARBA" id="ARBA00022692"/>
    </source>
</evidence>
<organism evidence="7 8">
    <name type="scientific">Diacronema lutheri</name>
    <name type="common">Unicellular marine alga</name>
    <name type="synonym">Monochrysis lutheri</name>
    <dbReference type="NCBI Taxonomy" id="2081491"/>
    <lineage>
        <taxon>Eukaryota</taxon>
        <taxon>Haptista</taxon>
        <taxon>Haptophyta</taxon>
        <taxon>Pavlovophyceae</taxon>
        <taxon>Pavlovales</taxon>
        <taxon>Pavlovaceae</taxon>
        <taxon>Diacronema</taxon>
    </lineage>
</organism>
<feature type="transmembrane region" description="Helical" evidence="6">
    <location>
        <begin position="367"/>
        <end position="384"/>
    </location>
</feature>
<comment type="subcellular location">
    <subcellularLocation>
        <location evidence="1">Membrane</location>
        <topology evidence="1">Multi-pass membrane protein</topology>
    </subcellularLocation>
</comment>
<comment type="caution">
    <text evidence="7">The sequence shown here is derived from an EMBL/GenBank/DDBJ whole genome shotgun (WGS) entry which is preliminary data.</text>
</comment>
<feature type="region of interest" description="Disordered" evidence="5">
    <location>
        <begin position="1"/>
        <end position="54"/>
    </location>
</feature>
<keyword evidence="3 6" id="KW-1133">Transmembrane helix</keyword>
<feature type="region of interest" description="Disordered" evidence="5">
    <location>
        <begin position="256"/>
        <end position="275"/>
    </location>
</feature>
<evidence type="ECO:0000256" key="6">
    <source>
        <dbReference type="SAM" id="Phobius"/>
    </source>
</evidence>
<dbReference type="EMBL" id="JAGTXO010000023">
    <property type="protein sequence ID" value="KAG8461943.1"/>
    <property type="molecule type" value="Genomic_DNA"/>
</dbReference>
<evidence type="ECO:0000313" key="8">
    <source>
        <dbReference type="Proteomes" id="UP000751190"/>
    </source>
</evidence>
<dbReference type="Proteomes" id="UP000751190">
    <property type="component" value="Unassembled WGS sequence"/>
</dbReference>
<dbReference type="Pfam" id="PF04142">
    <property type="entry name" value="Nuc_sug_transp"/>
    <property type="match status" value="1"/>
</dbReference>
<dbReference type="OrthoDB" id="408493at2759"/>
<name>A0A8J5X8T3_DIALT</name>
<dbReference type="InterPro" id="IPR007271">
    <property type="entry name" value="Nuc_sug_transpt"/>
</dbReference>
<evidence type="ECO:0000313" key="7">
    <source>
        <dbReference type="EMBL" id="KAG8461943.1"/>
    </source>
</evidence>
<feature type="transmembrane region" description="Helical" evidence="6">
    <location>
        <begin position="414"/>
        <end position="432"/>
    </location>
</feature>
<evidence type="ECO:0000256" key="5">
    <source>
        <dbReference type="SAM" id="MobiDB-lite"/>
    </source>
</evidence>
<protein>
    <recommendedName>
        <fullName evidence="9">UDP-galactose transporter</fullName>
    </recommendedName>
</protein>
<evidence type="ECO:0000256" key="4">
    <source>
        <dbReference type="ARBA" id="ARBA00023136"/>
    </source>
</evidence>
<dbReference type="AlphaFoldDB" id="A0A8J5X8T3"/>
<dbReference type="InterPro" id="IPR037185">
    <property type="entry name" value="EmrE-like"/>
</dbReference>
<dbReference type="GO" id="GO:0015165">
    <property type="term" value="F:pyrimidine nucleotide-sugar transmembrane transporter activity"/>
    <property type="evidence" value="ECO:0007669"/>
    <property type="project" value="InterPro"/>
</dbReference>
<dbReference type="GO" id="GO:0000139">
    <property type="term" value="C:Golgi membrane"/>
    <property type="evidence" value="ECO:0007669"/>
    <property type="project" value="InterPro"/>
</dbReference>
<keyword evidence="4 6" id="KW-0472">Membrane</keyword>